<evidence type="ECO:0000313" key="2">
    <source>
        <dbReference type="EMBL" id="GHA29400.1"/>
    </source>
</evidence>
<dbReference type="InterPro" id="IPR018723">
    <property type="entry name" value="DUF2254_membrane"/>
</dbReference>
<feature type="transmembrane region" description="Helical" evidence="1">
    <location>
        <begin position="90"/>
        <end position="112"/>
    </location>
</feature>
<keyword evidence="1" id="KW-0472">Membrane</keyword>
<feature type="transmembrane region" description="Helical" evidence="1">
    <location>
        <begin position="118"/>
        <end position="139"/>
    </location>
</feature>
<accession>A0A918S913</accession>
<evidence type="ECO:0000256" key="1">
    <source>
        <dbReference type="SAM" id="Phobius"/>
    </source>
</evidence>
<feature type="transmembrane region" description="Helical" evidence="1">
    <location>
        <begin position="45"/>
        <end position="69"/>
    </location>
</feature>
<keyword evidence="1" id="KW-0812">Transmembrane</keyword>
<reference evidence="2" key="2">
    <citation type="submission" date="2020-09" db="EMBL/GenBank/DDBJ databases">
        <authorList>
            <person name="Sun Q."/>
            <person name="Kim S."/>
        </authorList>
    </citation>
    <scope>NUCLEOTIDE SEQUENCE</scope>
    <source>
        <strain evidence="2">KCTC 32437</strain>
    </source>
</reference>
<gene>
    <name evidence="2" type="ORF">GCM10007989_26230</name>
</gene>
<evidence type="ECO:0008006" key="4">
    <source>
        <dbReference type="Google" id="ProtNLM"/>
    </source>
</evidence>
<evidence type="ECO:0000313" key="3">
    <source>
        <dbReference type="Proteomes" id="UP000646579"/>
    </source>
</evidence>
<protein>
    <recommendedName>
        <fullName evidence="4">DUF2254 domain-containing protein</fullName>
    </recommendedName>
</protein>
<dbReference type="Pfam" id="PF10011">
    <property type="entry name" value="DUF2254"/>
    <property type="match status" value="1"/>
</dbReference>
<keyword evidence="3" id="KW-1185">Reference proteome</keyword>
<sequence length="399" mass="43039">MWFLPAAFSLVAALVILLAFGVGRWLPDELPFTLSVEAVAGILSILASSLLTVAVFALSTIVSALSAVTQTTTPRAVPLIVSDRRAQTSVSVFIGAFLFSIVGIIGVNAGFYSGGGRLVLFVATLAVVVIVIAALIRWIGQISAIGRVSHTIDRVEEATINAFHAIDTPRYFGCMPRTGDPQGAPVLTDKIGYVQYFDTNKLQDVAEKAGLHVHILARPGTYVDPQRPLMMIAGQPDEECEQSLRDAFIIGGNRTFDRDPRYGLIVLNEIAGRALSPAVNDPGTAIDVVGTLVRVLMEWETHEKTEELKYPRLSVEPLTPADLMEDAFRPIARDGAGHIEVLQRLMTGLETLATSNTELSEPARRMARDAAARARAALKADSDRAALDRMMGFAETADD</sequence>
<dbReference type="EMBL" id="BMZE01000003">
    <property type="protein sequence ID" value="GHA29400.1"/>
    <property type="molecule type" value="Genomic_DNA"/>
</dbReference>
<keyword evidence="1" id="KW-1133">Transmembrane helix</keyword>
<name>A0A918S913_9HYPH</name>
<dbReference type="AlphaFoldDB" id="A0A918S913"/>
<organism evidence="2 3">
    <name type="scientific">Devosia pacifica</name>
    <dbReference type="NCBI Taxonomy" id="1335967"/>
    <lineage>
        <taxon>Bacteria</taxon>
        <taxon>Pseudomonadati</taxon>
        <taxon>Pseudomonadota</taxon>
        <taxon>Alphaproteobacteria</taxon>
        <taxon>Hyphomicrobiales</taxon>
        <taxon>Devosiaceae</taxon>
        <taxon>Devosia</taxon>
    </lineage>
</organism>
<dbReference type="Proteomes" id="UP000646579">
    <property type="component" value="Unassembled WGS sequence"/>
</dbReference>
<reference evidence="2" key="1">
    <citation type="journal article" date="2014" name="Int. J. Syst. Evol. Microbiol.">
        <title>Complete genome sequence of Corynebacterium casei LMG S-19264T (=DSM 44701T), isolated from a smear-ripened cheese.</title>
        <authorList>
            <consortium name="US DOE Joint Genome Institute (JGI-PGF)"/>
            <person name="Walter F."/>
            <person name="Albersmeier A."/>
            <person name="Kalinowski J."/>
            <person name="Ruckert C."/>
        </authorList>
    </citation>
    <scope>NUCLEOTIDE SEQUENCE</scope>
    <source>
        <strain evidence="2">KCTC 32437</strain>
    </source>
</reference>
<proteinExistence type="predicted"/>
<comment type="caution">
    <text evidence="2">The sequence shown here is derived from an EMBL/GenBank/DDBJ whole genome shotgun (WGS) entry which is preliminary data.</text>
</comment>